<protein>
    <submittedName>
        <fullName evidence="2">Uncharacterized protein</fullName>
    </submittedName>
</protein>
<dbReference type="Gene3D" id="3.10.100.10">
    <property type="entry name" value="Mannose-Binding Protein A, subunit A"/>
    <property type="match status" value="1"/>
</dbReference>
<dbReference type="AlphaFoldDB" id="A0A0D2MQU1"/>
<sequence>MIHADPHRRPPAAPPHVAPVAGSPQATPKKQKLAVCAPVRTLSRSCSSKAGATALMDQLCRELLAPANATTDSKDPKKLHYGCGVATTAQVNRVIFDLAALEPQVTAAAAQASSLQATFAQGSTQAAVLRARVDELNATTSTITANVQKLQANAANATDPGILAQELAALAAANTRAAQQLALMQAANQAMAADTAALKSAPQQCACGAELSAVNTTLAAIKSAQAADAAAVNTTLAAITSAQAADAAAATLTNATLESLKATVTTGAAAIVSVNTSIAALAASVANVSAIDLSAYAKITDLANINAVRLGGVAAAEYLRARVVIYRESSSDRTGILGGRSGADALCSASINRPAGLARAHAFLSVSASDQIFDFPTKYGVPGGLPIESLGGTILARNFTGLLGGSILTSLGSAGVSAGDFWWSGTSRDGRADPNTCVGWTSDTATGRPGELGSTSISWLSFTASTLPCASTLPVLCIAF</sequence>
<organism evidence="2 3">
    <name type="scientific">Monoraphidium neglectum</name>
    <dbReference type="NCBI Taxonomy" id="145388"/>
    <lineage>
        <taxon>Eukaryota</taxon>
        <taxon>Viridiplantae</taxon>
        <taxon>Chlorophyta</taxon>
        <taxon>core chlorophytes</taxon>
        <taxon>Chlorophyceae</taxon>
        <taxon>CS clade</taxon>
        <taxon>Sphaeropleales</taxon>
        <taxon>Selenastraceae</taxon>
        <taxon>Monoraphidium</taxon>
    </lineage>
</organism>
<dbReference type="Proteomes" id="UP000054498">
    <property type="component" value="Unassembled WGS sequence"/>
</dbReference>
<name>A0A0D2MQU1_9CHLO</name>
<dbReference type="InterPro" id="IPR016187">
    <property type="entry name" value="CTDL_fold"/>
</dbReference>
<dbReference type="RefSeq" id="XP_013896005.1">
    <property type="nucleotide sequence ID" value="XM_014040551.1"/>
</dbReference>
<dbReference type="SUPFAM" id="SSF56436">
    <property type="entry name" value="C-type lectin-like"/>
    <property type="match status" value="1"/>
</dbReference>
<evidence type="ECO:0000313" key="2">
    <source>
        <dbReference type="EMBL" id="KIY96985.1"/>
    </source>
</evidence>
<dbReference type="KEGG" id="mng:MNEG_10978"/>
<dbReference type="InterPro" id="IPR016186">
    <property type="entry name" value="C-type_lectin-like/link_sf"/>
</dbReference>
<proteinExistence type="predicted"/>
<dbReference type="EMBL" id="KK102759">
    <property type="protein sequence ID" value="KIY96985.1"/>
    <property type="molecule type" value="Genomic_DNA"/>
</dbReference>
<evidence type="ECO:0000313" key="3">
    <source>
        <dbReference type="Proteomes" id="UP000054498"/>
    </source>
</evidence>
<dbReference type="GeneID" id="25728194"/>
<evidence type="ECO:0000256" key="1">
    <source>
        <dbReference type="SAM" id="MobiDB-lite"/>
    </source>
</evidence>
<feature type="region of interest" description="Disordered" evidence="1">
    <location>
        <begin position="1"/>
        <end position="29"/>
    </location>
</feature>
<accession>A0A0D2MQU1</accession>
<keyword evidence="3" id="KW-1185">Reference proteome</keyword>
<reference evidence="2 3" key="1">
    <citation type="journal article" date="2013" name="BMC Genomics">
        <title>Reconstruction of the lipid metabolism for the microalga Monoraphidium neglectum from its genome sequence reveals characteristics suitable for biofuel production.</title>
        <authorList>
            <person name="Bogen C."/>
            <person name="Al-Dilaimi A."/>
            <person name="Albersmeier A."/>
            <person name="Wichmann J."/>
            <person name="Grundmann M."/>
            <person name="Rupp O."/>
            <person name="Lauersen K.J."/>
            <person name="Blifernez-Klassen O."/>
            <person name="Kalinowski J."/>
            <person name="Goesmann A."/>
            <person name="Mussgnug J.H."/>
            <person name="Kruse O."/>
        </authorList>
    </citation>
    <scope>NUCLEOTIDE SEQUENCE [LARGE SCALE GENOMIC DNA]</scope>
    <source>
        <strain evidence="2 3">SAG 48.87</strain>
    </source>
</reference>
<dbReference type="Gene3D" id="1.10.287.1490">
    <property type="match status" value="1"/>
</dbReference>
<gene>
    <name evidence="2" type="ORF">MNEG_10978</name>
</gene>